<feature type="transmembrane region" description="Helical" evidence="1">
    <location>
        <begin position="94"/>
        <end position="111"/>
    </location>
</feature>
<evidence type="ECO:0000313" key="2">
    <source>
        <dbReference type="EMBL" id="GMI43692.1"/>
    </source>
</evidence>
<dbReference type="Proteomes" id="UP001165065">
    <property type="component" value="Unassembled WGS sequence"/>
</dbReference>
<keyword evidence="1" id="KW-0472">Membrane</keyword>
<accession>A0A9W7GDB4</accession>
<feature type="transmembrane region" description="Helical" evidence="1">
    <location>
        <begin position="61"/>
        <end position="82"/>
    </location>
</feature>
<dbReference type="EMBL" id="BRYA01001459">
    <property type="protein sequence ID" value="GMI43692.1"/>
    <property type="molecule type" value="Genomic_DNA"/>
</dbReference>
<protein>
    <submittedName>
        <fullName evidence="2">Uncharacterized protein</fullName>
    </submittedName>
</protein>
<reference evidence="3" key="1">
    <citation type="journal article" date="2023" name="Commun. Biol.">
        <title>Genome analysis of Parmales, the sister group of diatoms, reveals the evolutionary specialization of diatoms from phago-mixotrophs to photoautotrophs.</title>
        <authorList>
            <person name="Ban H."/>
            <person name="Sato S."/>
            <person name="Yoshikawa S."/>
            <person name="Yamada K."/>
            <person name="Nakamura Y."/>
            <person name="Ichinomiya M."/>
            <person name="Sato N."/>
            <person name="Blanc-Mathieu R."/>
            <person name="Endo H."/>
            <person name="Kuwata A."/>
            <person name="Ogata H."/>
        </authorList>
    </citation>
    <scope>NUCLEOTIDE SEQUENCE [LARGE SCALE GENOMIC DNA]</scope>
</reference>
<keyword evidence="1" id="KW-0812">Transmembrane</keyword>
<keyword evidence="3" id="KW-1185">Reference proteome</keyword>
<feature type="transmembrane region" description="Helical" evidence="1">
    <location>
        <begin position="31"/>
        <end position="49"/>
    </location>
</feature>
<evidence type="ECO:0000256" key="1">
    <source>
        <dbReference type="SAM" id="Phobius"/>
    </source>
</evidence>
<dbReference type="OrthoDB" id="199972at2759"/>
<gene>
    <name evidence="2" type="ORF">TrCOL_g8943</name>
</gene>
<comment type="caution">
    <text evidence="2">The sequence shown here is derived from an EMBL/GenBank/DDBJ whole genome shotgun (WGS) entry which is preliminary data.</text>
</comment>
<feature type="transmembrane region" description="Helical" evidence="1">
    <location>
        <begin position="123"/>
        <end position="146"/>
    </location>
</feature>
<evidence type="ECO:0000313" key="3">
    <source>
        <dbReference type="Proteomes" id="UP001165065"/>
    </source>
</evidence>
<proteinExistence type="predicted"/>
<sequence>MDKSLLDDSSESPPLPRGVNWGQWRIEQPDFFLKKAIFITLATYAFIPVMSLHDHNKLSAYTYAGLLIGIHVLFIIIYMYRVKFTQLDYERKGLLSRVLGLLFCVMLLGLVSESLEKDDLSILALELIGLVGVHLLILLCLTVKVVGDAIVEVRESARLARG</sequence>
<keyword evidence="1" id="KW-1133">Transmembrane helix</keyword>
<dbReference type="AlphaFoldDB" id="A0A9W7GDB4"/>
<organism evidence="2 3">
    <name type="scientific">Triparma columacea</name>
    <dbReference type="NCBI Taxonomy" id="722753"/>
    <lineage>
        <taxon>Eukaryota</taxon>
        <taxon>Sar</taxon>
        <taxon>Stramenopiles</taxon>
        <taxon>Ochrophyta</taxon>
        <taxon>Bolidophyceae</taxon>
        <taxon>Parmales</taxon>
        <taxon>Triparmaceae</taxon>
        <taxon>Triparma</taxon>
    </lineage>
</organism>
<name>A0A9W7GDB4_9STRA</name>